<evidence type="ECO:0000259" key="2">
    <source>
        <dbReference type="Pfam" id="PF00149"/>
    </source>
</evidence>
<dbReference type="OrthoDB" id="5976022at2759"/>
<dbReference type="RefSeq" id="XP_005850145.1">
    <property type="nucleotide sequence ID" value="XM_005850083.1"/>
</dbReference>
<accession>E1Z868</accession>
<dbReference type="EMBL" id="GL433838">
    <property type="protein sequence ID" value="EFN58043.1"/>
    <property type="molecule type" value="Genomic_DNA"/>
</dbReference>
<feature type="compositionally biased region" description="Low complexity" evidence="1">
    <location>
        <begin position="377"/>
        <end position="394"/>
    </location>
</feature>
<name>E1Z868_CHLVA</name>
<dbReference type="InterPro" id="IPR004843">
    <property type="entry name" value="Calcineurin-like_PHP"/>
</dbReference>
<gene>
    <name evidence="3" type="ORF">CHLNCDRAFT_50727</name>
</gene>
<dbReference type="GeneID" id="17357731"/>
<dbReference type="FunCoup" id="E1Z868">
    <property type="interactions" value="434"/>
</dbReference>
<dbReference type="PANTHER" id="PTHR47680">
    <property type="entry name" value="SHEWANELLA-LIKE PROTEIN PHOSPHATASE 2"/>
    <property type="match status" value="1"/>
</dbReference>
<reference evidence="3 4" key="1">
    <citation type="journal article" date="2010" name="Plant Cell">
        <title>The Chlorella variabilis NC64A genome reveals adaptation to photosymbiosis, coevolution with viruses, and cryptic sex.</title>
        <authorList>
            <person name="Blanc G."/>
            <person name="Duncan G."/>
            <person name="Agarkova I."/>
            <person name="Borodovsky M."/>
            <person name="Gurnon J."/>
            <person name="Kuo A."/>
            <person name="Lindquist E."/>
            <person name="Lucas S."/>
            <person name="Pangilinan J."/>
            <person name="Polle J."/>
            <person name="Salamov A."/>
            <person name="Terry A."/>
            <person name="Yamada T."/>
            <person name="Dunigan D.D."/>
            <person name="Grigoriev I.V."/>
            <person name="Claverie J.M."/>
            <person name="Van Etten J.L."/>
        </authorList>
    </citation>
    <scope>NUCLEOTIDE SEQUENCE [LARGE SCALE GENOMIC DNA]</scope>
    <source>
        <strain evidence="3 4">NC64A</strain>
    </source>
</reference>
<keyword evidence="4" id="KW-1185">Reference proteome</keyword>
<feature type="region of interest" description="Disordered" evidence="1">
    <location>
        <begin position="365"/>
        <end position="421"/>
    </location>
</feature>
<dbReference type="KEGG" id="cvr:CHLNCDRAFT_50727"/>
<sequence length="421" mass="45461">MWPSTAAAPSSCPADFPQLWHSFVNTLVDVLHAQGPAAPRQPQAPQRPPPHVLPAVPRLVAIGDLHGDLRKARRAFRLAGLIDEQDRWAGGTTTVVGDLLDRGDQELPLLFFLERLQGQAAAAGGALHVLNGNHETMNVAGQFRYVTHRGMHSFADWLHGHTLETALKAKCGCQAAASGLRQLLRQQQDHLHNRGPGHHQYPPNPAAAARILALQPGGEVTRRFLAPNPVVLQVGSTLFVHGGVLRQHVDYGLERINRETQEWMLKGSAGEKPRFLSGRGAVVWSRHYSAAAADRCDCGQLAEVLGRVPGAQRMVVGHTIQEGGINSACQGRVLRIDVGLSRGCGNGSPEVLEIVNDSVVRRLSESQQENVVPAEPPYQQQPKPVPEQKPQGQVAAATIASTQTPELARPAAALQNRQQPA</sequence>
<dbReference type="PANTHER" id="PTHR47680:SF2">
    <property type="entry name" value="SHEWANELLA-LIKE PROTEIN PHOSPHATASE 2"/>
    <property type="match status" value="1"/>
</dbReference>
<dbReference type="GO" id="GO:0016787">
    <property type="term" value="F:hydrolase activity"/>
    <property type="evidence" value="ECO:0007669"/>
    <property type="project" value="InterPro"/>
</dbReference>
<evidence type="ECO:0000256" key="1">
    <source>
        <dbReference type="SAM" id="MobiDB-lite"/>
    </source>
</evidence>
<dbReference type="Pfam" id="PF00149">
    <property type="entry name" value="Metallophos"/>
    <property type="match status" value="1"/>
</dbReference>
<dbReference type="InParanoid" id="E1Z868"/>
<dbReference type="STRING" id="554065.E1Z868"/>
<evidence type="ECO:0000313" key="3">
    <source>
        <dbReference type="EMBL" id="EFN58043.1"/>
    </source>
</evidence>
<protein>
    <recommendedName>
        <fullName evidence="2">Calcineurin-like phosphoesterase domain-containing protein</fullName>
    </recommendedName>
</protein>
<dbReference type="eggNOG" id="KOG0374">
    <property type="taxonomic scope" value="Eukaryota"/>
</dbReference>
<feature type="domain" description="Calcineurin-like phosphoesterase" evidence="2">
    <location>
        <begin position="58"/>
        <end position="187"/>
    </location>
</feature>
<dbReference type="SUPFAM" id="SSF56300">
    <property type="entry name" value="Metallo-dependent phosphatases"/>
    <property type="match status" value="1"/>
</dbReference>
<organism evidence="4">
    <name type="scientific">Chlorella variabilis</name>
    <name type="common">Green alga</name>
    <dbReference type="NCBI Taxonomy" id="554065"/>
    <lineage>
        <taxon>Eukaryota</taxon>
        <taxon>Viridiplantae</taxon>
        <taxon>Chlorophyta</taxon>
        <taxon>core chlorophytes</taxon>
        <taxon>Trebouxiophyceae</taxon>
        <taxon>Chlorellales</taxon>
        <taxon>Chlorellaceae</taxon>
        <taxon>Chlorella clade</taxon>
        <taxon>Chlorella</taxon>
    </lineage>
</organism>
<dbReference type="InterPro" id="IPR029052">
    <property type="entry name" value="Metallo-depent_PP-like"/>
</dbReference>
<dbReference type="Proteomes" id="UP000008141">
    <property type="component" value="Unassembled WGS sequence"/>
</dbReference>
<dbReference type="AlphaFoldDB" id="E1Z868"/>
<proteinExistence type="predicted"/>
<evidence type="ECO:0000313" key="4">
    <source>
        <dbReference type="Proteomes" id="UP000008141"/>
    </source>
</evidence>
<dbReference type="Gene3D" id="3.60.21.10">
    <property type="match status" value="1"/>
</dbReference>
<dbReference type="OMA" id="NEVLWFM"/>